<proteinExistence type="predicted"/>
<name>A0AA40FX62_9HYME</name>
<keyword evidence="3" id="KW-1185">Reference proteome</keyword>
<accession>A0AA40FX62</accession>
<reference evidence="2" key="1">
    <citation type="submission" date="2021-10" db="EMBL/GenBank/DDBJ databases">
        <title>Melipona bicolor Genome sequencing and assembly.</title>
        <authorList>
            <person name="Araujo N.S."/>
            <person name="Arias M.C."/>
        </authorList>
    </citation>
    <scope>NUCLEOTIDE SEQUENCE</scope>
    <source>
        <strain evidence="2">USP_2M_L1-L4_2017</strain>
        <tissue evidence="2">Whole body</tissue>
    </source>
</reference>
<sequence length="110" mass="12454">MILESAKLHGSSAKRPTWNQSKNPITVGFSESRVPAERNYATRMVDVPRASRYVVNSKHRRISKRKCNFHGAAWTGDSLHSTPMAKLDLVHDSMRNISMFSRSNDPSELI</sequence>
<dbReference type="EMBL" id="JAHYIQ010000013">
    <property type="protein sequence ID" value="KAK1126766.1"/>
    <property type="molecule type" value="Genomic_DNA"/>
</dbReference>
<evidence type="ECO:0000256" key="1">
    <source>
        <dbReference type="SAM" id="MobiDB-lite"/>
    </source>
</evidence>
<evidence type="ECO:0000313" key="3">
    <source>
        <dbReference type="Proteomes" id="UP001177670"/>
    </source>
</evidence>
<feature type="non-terminal residue" evidence="2">
    <location>
        <position position="110"/>
    </location>
</feature>
<dbReference type="AlphaFoldDB" id="A0AA40FX62"/>
<protein>
    <submittedName>
        <fullName evidence="2">Uncharacterized protein</fullName>
    </submittedName>
</protein>
<feature type="region of interest" description="Disordered" evidence="1">
    <location>
        <begin position="1"/>
        <end position="25"/>
    </location>
</feature>
<dbReference type="Proteomes" id="UP001177670">
    <property type="component" value="Unassembled WGS sequence"/>
</dbReference>
<gene>
    <name evidence="2" type="ORF">K0M31_004389</name>
</gene>
<evidence type="ECO:0000313" key="2">
    <source>
        <dbReference type="EMBL" id="KAK1126766.1"/>
    </source>
</evidence>
<comment type="caution">
    <text evidence="2">The sequence shown here is derived from an EMBL/GenBank/DDBJ whole genome shotgun (WGS) entry which is preliminary data.</text>
</comment>
<organism evidence="2 3">
    <name type="scientific">Melipona bicolor</name>
    <dbReference type="NCBI Taxonomy" id="60889"/>
    <lineage>
        <taxon>Eukaryota</taxon>
        <taxon>Metazoa</taxon>
        <taxon>Ecdysozoa</taxon>
        <taxon>Arthropoda</taxon>
        <taxon>Hexapoda</taxon>
        <taxon>Insecta</taxon>
        <taxon>Pterygota</taxon>
        <taxon>Neoptera</taxon>
        <taxon>Endopterygota</taxon>
        <taxon>Hymenoptera</taxon>
        <taxon>Apocrita</taxon>
        <taxon>Aculeata</taxon>
        <taxon>Apoidea</taxon>
        <taxon>Anthophila</taxon>
        <taxon>Apidae</taxon>
        <taxon>Melipona</taxon>
    </lineage>
</organism>